<keyword evidence="8" id="KW-1185">Reference proteome</keyword>
<keyword evidence="2 5" id="KW-0812">Transmembrane</keyword>
<reference evidence="7 8" key="1">
    <citation type="submission" date="2018-08" db="EMBL/GenBank/DDBJ databases">
        <title>Wenzhouxiangella salilacus sp. nov., a novel bacterium isolated from a saline lake in Xinjiang Province, China.</title>
        <authorList>
            <person name="Han S."/>
        </authorList>
    </citation>
    <scope>NUCLEOTIDE SEQUENCE [LARGE SCALE GENOMIC DNA]</scope>
    <source>
        <strain evidence="7 8">XDB06</strain>
    </source>
</reference>
<comment type="subcellular location">
    <subcellularLocation>
        <location evidence="1">Membrane</location>
        <topology evidence="1">Multi-pass membrane protein</topology>
    </subcellularLocation>
</comment>
<dbReference type="GO" id="GO:0140359">
    <property type="term" value="F:ABC-type transporter activity"/>
    <property type="evidence" value="ECO:0007669"/>
    <property type="project" value="InterPro"/>
</dbReference>
<comment type="caution">
    <text evidence="7">The sequence shown here is derived from an EMBL/GenBank/DDBJ whole genome shotgun (WGS) entry which is preliminary data.</text>
</comment>
<name>A0A3E1KD06_9GAMM</name>
<accession>A0A3E1KD06</accession>
<feature type="transmembrane region" description="Helical" evidence="5">
    <location>
        <begin position="178"/>
        <end position="200"/>
    </location>
</feature>
<proteinExistence type="predicted"/>
<dbReference type="EMBL" id="QUZK01000002">
    <property type="protein sequence ID" value="RFF32985.1"/>
    <property type="molecule type" value="Genomic_DNA"/>
</dbReference>
<dbReference type="PANTHER" id="PTHR43471:SF3">
    <property type="entry name" value="ABC TRANSPORTER PERMEASE PROTEIN NATB"/>
    <property type="match status" value="1"/>
</dbReference>
<dbReference type="RefSeq" id="WP_116649071.1">
    <property type="nucleotide sequence ID" value="NZ_QUZK01000002.1"/>
</dbReference>
<evidence type="ECO:0000256" key="4">
    <source>
        <dbReference type="ARBA" id="ARBA00023136"/>
    </source>
</evidence>
<feature type="transmembrane region" description="Helical" evidence="5">
    <location>
        <begin position="305"/>
        <end position="322"/>
    </location>
</feature>
<feature type="transmembrane region" description="Helical" evidence="5">
    <location>
        <begin position="271"/>
        <end position="293"/>
    </location>
</feature>
<evidence type="ECO:0000256" key="1">
    <source>
        <dbReference type="ARBA" id="ARBA00004141"/>
    </source>
</evidence>
<dbReference type="Proteomes" id="UP000260351">
    <property type="component" value="Unassembled WGS sequence"/>
</dbReference>
<evidence type="ECO:0000256" key="2">
    <source>
        <dbReference type="ARBA" id="ARBA00022692"/>
    </source>
</evidence>
<evidence type="ECO:0000313" key="7">
    <source>
        <dbReference type="EMBL" id="RFF32985.1"/>
    </source>
</evidence>
<feature type="transmembrane region" description="Helical" evidence="5">
    <location>
        <begin position="230"/>
        <end position="251"/>
    </location>
</feature>
<evidence type="ECO:0000259" key="6">
    <source>
        <dbReference type="Pfam" id="PF12698"/>
    </source>
</evidence>
<evidence type="ECO:0000256" key="3">
    <source>
        <dbReference type="ARBA" id="ARBA00022989"/>
    </source>
</evidence>
<dbReference type="GO" id="GO:0016020">
    <property type="term" value="C:membrane"/>
    <property type="evidence" value="ECO:0007669"/>
    <property type="project" value="UniProtKB-SubCell"/>
</dbReference>
<dbReference type="AlphaFoldDB" id="A0A3E1KD06"/>
<feature type="domain" description="ABC-2 type transporter transmembrane" evidence="6">
    <location>
        <begin position="28"/>
        <end position="373"/>
    </location>
</feature>
<gene>
    <name evidence="7" type="ORF">DZC52_00025</name>
</gene>
<protein>
    <submittedName>
        <fullName evidence="7">ABC transporter permease</fullName>
    </submittedName>
</protein>
<feature type="transmembrane region" description="Helical" evidence="5">
    <location>
        <begin position="20"/>
        <end position="42"/>
    </location>
</feature>
<dbReference type="Pfam" id="PF12698">
    <property type="entry name" value="ABC2_membrane_3"/>
    <property type="match status" value="1"/>
</dbReference>
<dbReference type="OrthoDB" id="5486437at2"/>
<keyword evidence="3 5" id="KW-1133">Transmembrane helix</keyword>
<evidence type="ECO:0000256" key="5">
    <source>
        <dbReference type="SAM" id="Phobius"/>
    </source>
</evidence>
<organism evidence="7 8">
    <name type="scientific">Wenzhouxiangella sediminis</name>
    <dbReference type="NCBI Taxonomy" id="1792836"/>
    <lineage>
        <taxon>Bacteria</taxon>
        <taxon>Pseudomonadati</taxon>
        <taxon>Pseudomonadota</taxon>
        <taxon>Gammaproteobacteria</taxon>
        <taxon>Chromatiales</taxon>
        <taxon>Wenzhouxiangellaceae</taxon>
        <taxon>Wenzhouxiangella</taxon>
    </lineage>
</organism>
<sequence length="389" mass="42676">MIAVFLKELLDNFRDRRVILNTLVIGPLMGPVIFAVMISFMASQAAERMESRLELPVVGAENAPNLIGFLERQGVLIEEAPEDPEGAVRREDEEVVLRIGPDFGEAWEAGRPAPVEIIADQSRRYTGASISRVRAYLNGYSQQVSQLRLQLRGVHPEITRPINVTVKDLSTPESRGGMVLAFLPYFILITVFMGSMHMAIDTTAGERERKSLEPLLINPLPRWQIMAGKLGATTFFALATLALGLIAFVYAMGFLPVASMDVALNLDFRVAGLAFLLVAPAALLAAALLTILASFAKSFREAQSYMGMVVLIPMIPSFWILIDPSRAETWMTLVPLLSQNVLILELVRGEPVNWAWFGFSMGTTGLLAAILAAVAGTLYNRPRLIFTSA</sequence>
<keyword evidence="4 5" id="KW-0472">Membrane</keyword>
<dbReference type="PANTHER" id="PTHR43471">
    <property type="entry name" value="ABC TRANSPORTER PERMEASE"/>
    <property type="match status" value="1"/>
</dbReference>
<evidence type="ECO:0000313" key="8">
    <source>
        <dbReference type="Proteomes" id="UP000260351"/>
    </source>
</evidence>
<dbReference type="InterPro" id="IPR013525">
    <property type="entry name" value="ABC2_TM"/>
</dbReference>
<feature type="transmembrane region" description="Helical" evidence="5">
    <location>
        <begin position="354"/>
        <end position="379"/>
    </location>
</feature>